<gene>
    <name evidence="2" type="ORF">CT0861_12070</name>
</gene>
<evidence type="ECO:0000313" key="3">
    <source>
        <dbReference type="Proteomes" id="UP000076552"/>
    </source>
</evidence>
<reference evidence="2 3" key="1">
    <citation type="submission" date="2015-06" db="EMBL/GenBank/DDBJ databases">
        <title>Survival trade-offs in plant roots during colonization by closely related pathogenic and mutualistic fungi.</title>
        <authorList>
            <person name="Hacquard S."/>
            <person name="Kracher B."/>
            <person name="Hiruma K."/>
            <person name="Weinman A."/>
            <person name="Muench P."/>
            <person name="Garrido Oter R."/>
            <person name="Ver Loren van Themaat E."/>
            <person name="Dallerey J.-F."/>
            <person name="Damm U."/>
            <person name="Henrissat B."/>
            <person name="Lespinet O."/>
            <person name="Thon M."/>
            <person name="Kemen E."/>
            <person name="McHardy A.C."/>
            <person name="Schulze-Lefert P."/>
            <person name="O'Connell R.J."/>
        </authorList>
    </citation>
    <scope>NUCLEOTIDE SEQUENCE [LARGE SCALE GENOMIC DNA]</scope>
    <source>
        <strain evidence="2 3">0861</strain>
    </source>
</reference>
<keyword evidence="3" id="KW-1185">Reference proteome</keyword>
<dbReference type="EMBL" id="LFIV01000016">
    <property type="protein sequence ID" value="KZL76321.1"/>
    <property type="molecule type" value="Genomic_DNA"/>
</dbReference>
<feature type="compositionally biased region" description="Polar residues" evidence="1">
    <location>
        <begin position="235"/>
        <end position="246"/>
    </location>
</feature>
<protein>
    <submittedName>
        <fullName evidence="2">Uncharacterized protein</fullName>
    </submittedName>
</protein>
<dbReference type="Proteomes" id="UP000076552">
    <property type="component" value="Unassembled WGS sequence"/>
</dbReference>
<name>A0A166X739_9PEZI</name>
<evidence type="ECO:0000256" key="1">
    <source>
        <dbReference type="SAM" id="MobiDB-lite"/>
    </source>
</evidence>
<feature type="compositionally biased region" description="Low complexity" evidence="1">
    <location>
        <begin position="528"/>
        <end position="541"/>
    </location>
</feature>
<proteinExistence type="predicted"/>
<feature type="compositionally biased region" description="Low complexity" evidence="1">
    <location>
        <begin position="145"/>
        <end position="164"/>
    </location>
</feature>
<accession>A0A166X739</accession>
<sequence length="553" mass="59704">MSGFEDRVKLHFQRFFWGPWLGSGVEENSRGLATEPLLYQRKPSNTIDISHGALVEDNRFLLIAIEPRALYASRLYATLQDSQITSAQAPHLIIQRGRLANNMNSQVEDKEVDDQAKKEEADVSVKIEEEEIPGPFSQPFSQLHSAPSATASSTSSSQTHGPSPNLSTQQAATRPVKKAVGNNASAITPSTAPAALMSRHGSAHASIPGPSSAPKLNATTSEPSPSLRGSGVRQPATTKPRSTTAPNPVLKHQPTLTMGSASYIDLFASQLPVSAPQPSQHMQSRQKPVDPTDTAKLTIHPDHEATGPFGNETRMCLENEANEDWTYMTSTGDMKALPKLASCGSWGVSLPSKMNATIHIDPYIDRLNGLLHVEIESTKSPPSINVKLSRSQLAEQAKHSYLLEEHTAMRWKAWAVLASWVDHLVLRGAPPAIPPIDVVSFVRNRLLAEGRHAKTNAISLLQERRGVTLLPEGHHTSQMPRLTPASILPKPESSRAEASRAQLHGLLPATKPPLVSAAGKKRPLYGGSSSSSSSSSSSDSSPEIQAKRLRRAA</sequence>
<feature type="region of interest" description="Disordered" evidence="1">
    <location>
        <begin position="134"/>
        <end position="177"/>
    </location>
</feature>
<organism evidence="2 3">
    <name type="scientific">Colletotrichum tofieldiae</name>
    <dbReference type="NCBI Taxonomy" id="708197"/>
    <lineage>
        <taxon>Eukaryota</taxon>
        <taxon>Fungi</taxon>
        <taxon>Dikarya</taxon>
        <taxon>Ascomycota</taxon>
        <taxon>Pezizomycotina</taxon>
        <taxon>Sordariomycetes</taxon>
        <taxon>Hypocreomycetidae</taxon>
        <taxon>Glomerellales</taxon>
        <taxon>Glomerellaceae</taxon>
        <taxon>Colletotrichum</taxon>
        <taxon>Colletotrichum spaethianum species complex</taxon>
    </lineage>
</organism>
<feature type="region of interest" description="Disordered" evidence="1">
    <location>
        <begin position="195"/>
        <end position="254"/>
    </location>
</feature>
<evidence type="ECO:0000313" key="2">
    <source>
        <dbReference type="EMBL" id="KZL76321.1"/>
    </source>
</evidence>
<comment type="caution">
    <text evidence="2">The sequence shown here is derived from an EMBL/GenBank/DDBJ whole genome shotgun (WGS) entry which is preliminary data.</text>
</comment>
<feature type="region of interest" description="Disordered" evidence="1">
    <location>
        <begin position="470"/>
        <end position="553"/>
    </location>
</feature>
<dbReference type="AlphaFoldDB" id="A0A166X739"/>